<dbReference type="CDD" id="cd00114">
    <property type="entry name" value="LIGANc"/>
    <property type="match status" value="1"/>
</dbReference>
<feature type="binding site" evidence="15">
    <location>
        <position position="186"/>
    </location>
    <ligand>
        <name>NAD(+)</name>
        <dbReference type="ChEBI" id="CHEBI:57540"/>
    </ligand>
</feature>
<dbReference type="InterPro" id="IPR018239">
    <property type="entry name" value="DNA_ligase_AS"/>
</dbReference>
<evidence type="ECO:0000256" key="1">
    <source>
        <dbReference type="ARBA" id="ARBA00004067"/>
    </source>
</evidence>
<dbReference type="PROSITE" id="PS01055">
    <property type="entry name" value="DNA_LIGASE_N1"/>
    <property type="match status" value="1"/>
</dbReference>
<evidence type="ECO:0000256" key="11">
    <source>
        <dbReference type="ARBA" id="ARBA00023204"/>
    </source>
</evidence>
<dbReference type="Pfam" id="PF12826">
    <property type="entry name" value="HHH_2"/>
    <property type="match status" value="1"/>
</dbReference>
<comment type="catalytic activity">
    <reaction evidence="13 15">
        <text>NAD(+) + (deoxyribonucleotide)n-3'-hydroxyl + 5'-phospho-(deoxyribonucleotide)m = (deoxyribonucleotide)n+m + AMP + beta-nicotinamide D-nucleotide.</text>
        <dbReference type="EC" id="6.5.1.2"/>
    </reaction>
</comment>
<dbReference type="FunFam" id="2.40.50.140:FF:000012">
    <property type="entry name" value="DNA ligase"/>
    <property type="match status" value="1"/>
</dbReference>
<dbReference type="HAMAP" id="MF_01588">
    <property type="entry name" value="DNA_ligase_A"/>
    <property type="match status" value="1"/>
</dbReference>
<gene>
    <name evidence="15" type="primary">ligA</name>
    <name evidence="17" type="ORF">IMCC14465_03980</name>
</gene>
<feature type="binding site" evidence="15">
    <location>
        <position position="423"/>
    </location>
    <ligand>
        <name>Zn(2+)</name>
        <dbReference type="ChEBI" id="CHEBI:29105"/>
    </ligand>
</feature>
<dbReference type="PROSITE" id="PS50172">
    <property type="entry name" value="BRCT"/>
    <property type="match status" value="1"/>
</dbReference>
<dbReference type="NCBIfam" id="NF005932">
    <property type="entry name" value="PRK07956.1"/>
    <property type="match status" value="1"/>
</dbReference>
<feature type="domain" description="BRCT" evidence="16">
    <location>
        <begin position="627"/>
        <end position="706"/>
    </location>
</feature>
<feature type="binding site" evidence="15">
    <location>
        <position position="420"/>
    </location>
    <ligand>
        <name>Zn(2+)</name>
        <dbReference type="ChEBI" id="CHEBI:29105"/>
    </ligand>
</feature>
<dbReference type="GO" id="GO:0005829">
    <property type="term" value="C:cytosol"/>
    <property type="evidence" value="ECO:0007669"/>
    <property type="project" value="TreeGrafter"/>
</dbReference>
<keyword evidence="5 15" id="KW-0235">DNA replication</keyword>
<keyword evidence="12 15" id="KW-0464">Manganese</keyword>
<evidence type="ECO:0000256" key="9">
    <source>
        <dbReference type="ARBA" id="ARBA00022842"/>
    </source>
</evidence>
<dbReference type="GO" id="GO:0006260">
    <property type="term" value="P:DNA replication"/>
    <property type="evidence" value="ECO:0007669"/>
    <property type="project" value="UniProtKB-KW"/>
</dbReference>
<evidence type="ECO:0000313" key="17">
    <source>
        <dbReference type="EMBL" id="EJW22004.1"/>
    </source>
</evidence>
<feature type="binding site" evidence="15">
    <location>
        <begin position="44"/>
        <end position="48"/>
    </location>
    <ligand>
        <name>NAD(+)</name>
        <dbReference type="ChEBI" id="CHEBI:57540"/>
    </ligand>
</feature>
<dbReference type="Pfam" id="PF00533">
    <property type="entry name" value="BRCT"/>
    <property type="match status" value="1"/>
</dbReference>
<keyword evidence="18" id="KW-1185">Reference proteome</keyword>
<dbReference type="InterPro" id="IPR001357">
    <property type="entry name" value="BRCT_dom"/>
</dbReference>
<dbReference type="PATRIC" id="fig|1220535.3.peg.394"/>
<dbReference type="CDD" id="cd17748">
    <property type="entry name" value="BRCT_DNA_ligase_like"/>
    <property type="match status" value="1"/>
</dbReference>
<organism evidence="17 18">
    <name type="scientific">alpha proteobacterium IMCC14465</name>
    <dbReference type="NCBI Taxonomy" id="1220535"/>
    <lineage>
        <taxon>Bacteria</taxon>
        <taxon>Pseudomonadati</taxon>
        <taxon>Pseudomonadota</taxon>
        <taxon>Alphaproteobacteria</taxon>
        <taxon>PS1 clade</taxon>
    </lineage>
</organism>
<dbReference type="InterPro" id="IPR001679">
    <property type="entry name" value="DNA_ligase"/>
</dbReference>
<dbReference type="Gene3D" id="3.40.50.10190">
    <property type="entry name" value="BRCT domain"/>
    <property type="match status" value="1"/>
</dbReference>
<dbReference type="PANTHER" id="PTHR23389:SF9">
    <property type="entry name" value="DNA LIGASE"/>
    <property type="match status" value="1"/>
</dbReference>
<keyword evidence="9 15" id="KW-0460">Magnesium</keyword>
<dbReference type="eggNOG" id="COG0272">
    <property type="taxonomic scope" value="Bacteria"/>
</dbReference>
<dbReference type="Pfam" id="PF01653">
    <property type="entry name" value="DNA_ligase_aden"/>
    <property type="match status" value="1"/>
</dbReference>
<comment type="caution">
    <text evidence="17">The sequence shown here is derived from an EMBL/GenBank/DDBJ whole genome shotgun (WGS) entry which is preliminary data.</text>
</comment>
<keyword evidence="8 15" id="KW-0862">Zinc</keyword>
<dbReference type="SUPFAM" id="SSF56091">
    <property type="entry name" value="DNA ligase/mRNA capping enzyme, catalytic domain"/>
    <property type="match status" value="1"/>
</dbReference>
<evidence type="ECO:0000256" key="7">
    <source>
        <dbReference type="ARBA" id="ARBA00022763"/>
    </source>
</evidence>
<dbReference type="InterPro" id="IPR010994">
    <property type="entry name" value="RuvA_2-like"/>
</dbReference>
<dbReference type="InterPro" id="IPR041663">
    <property type="entry name" value="DisA/LigA_HHH"/>
</dbReference>
<evidence type="ECO:0000256" key="2">
    <source>
        <dbReference type="ARBA" id="ARBA00012722"/>
    </source>
</evidence>
<keyword evidence="7 15" id="KW-0227">DNA damage</keyword>
<dbReference type="Proteomes" id="UP000004836">
    <property type="component" value="Unassembled WGS sequence"/>
</dbReference>
<dbReference type="Pfam" id="PF03120">
    <property type="entry name" value="OB_DNA_ligase"/>
    <property type="match status" value="1"/>
</dbReference>
<name>J9E2C8_9PROT</name>
<dbReference type="PIRSF" id="PIRSF001604">
    <property type="entry name" value="LigA"/>
    <property type="match status" value="1"/>
</dbReference>
<dbReference type="SUPFAM" id="SSF50249">
    <property type="entry name" value="Nucleic acid-binding proteins"/>
    <property type="match status" value="1"/>
</dbReference>
<evidence type="ECO:0000256" key="3">
    <source>
        <dbReference type="ARBA" id="ARBA00013308"/>
    </source>
</evidence>
<dbReference type="GO" id="GO:0003911">
    <property type="term" value="F:DNA ligase (NAD+) activity"/>
    <property type="evidence" value="ECO:0007669"/>
    <property type="project" value="UniProtKB-UniRule"/>
</dbReference>
<dbReference type="GO" id="GO:0006281">
    <property type="term" value="P:DNA repair"/>
    <property type="evidence" value="ECO:0007669"/>
    <property type="project" value="UniProtKB-KW"/>
</dbReference>
<dbReference type="SUPFAM" id="SSF47781">
    <property type="entry name" value="RuvA domain 2-like"/>
    <property type="match status" value="1"/>
</dbReference>
<dbReference type="InterPro" id="IPR036420">
    <property type="entry name" value="BRCT_dom_sf"/>
</dbReference>
<reference evidence="17 18" key="1">
    <citation type="journal article" date="2012" name="J. Bacteriol.">
        <title>Genome Sequence of Strain IMCC14465, Isolated from the East Sea, Belonging to the PS1 Clade of Alphaproteobacteria.</title>
        <authorList>
            <person name="Yang S.J."/>
            <person name="Kang I."/>
            <person name="Cho J.C."/>
        </authorList>
    </citation>
    <scope>NUCLEOTIDE SEQUENCE [LARGE SCALE GENOMIC DNA]</scope>
    <source>
        <strain evidence="17 18">IMCC14465</strain>
    </source>
</reference>
<evidence type="ECO:0000259" key="16">
    <source>
        <dbReference type="PROSITE" id="PS50172"/>
    </source>
</evidence>
<evidence type="ECO:0000256" key="5">
    <source>
        <dbReference type="ARBA" id="ARBA00022705"/>
    </source>
</evidence>
<evidence type="ECO:0000256" key="12">
    <source>
        <dbReference type="ARBA" id="ARBA00023211"/>
    </source>
</evidence>
<dbReference type="AlphaFoldDB" id="J9E2C8"/>
<comment type="cofactor">
    <cofactor evidence="15">
        <name>Mg(2+)</name>
        <dbReference type="ChEBI" id="CHEBI:18420"/>
    </cofactor>
    <cofactor evidence="15">
        <name>Mn(2+)</name>
        <dbReference type="ChEBI" id="CHEBI:29035"/>
    </cofactor>
</comment>
<dbReference type="EMBL" id="ALYF01000002">
    <property type="protein sequence ID" value="EJW22004.1"/>
    <property type="molecule type" value="Genomic_DNA"/>
</dbReference>
<feature type="binding site" evidence="15">
    <location>
        <position position="449"/>
    </location>
    <ligand>
        <name>Zn(2+)</name>
        <dbReference type="ChEBI" id="CHEBI:29105"/>
    </ligand>
</feature>
<dbReference type="FunFam" id="3.30.470.30:FF:000001">
    <property type="entry name" value="DNA ligase"/>
    <property type="match status" value="1"/>
</dbReference>
<evidence type="ECO:0000256" key="10">
    <source>
        <dbReference type="ARBA" id="ARBA00023027"/>
    </source>
</evidence>
<dbReference type="Gene3D" id="1.10.287.610">
    <property type="entry name" value="Helix hairpin bin"/>
    <property type="match status" value="1"/>
</dbReference>
<dbReference type="InterPro" id="IPR013839">
    <property type="entry name" value="DNAligase_adenylation"/>
</dbReference>
<dbReference type="EC" id="6.5.1.2" evidence="2 15"/>
<keyword evidence="4 15" id="KW-0436">Ligase</keyword>
<comment type="similarity">
    <text evidence="14 15">Belongs to the NAD-dependent DNA ligase family. LigA subfamily.</text>
</comment>
<accession>J9E2C8</accession>
<evidence type="ECO:0000256" key="4">
    <source>
        <dbReference type="ARBA" id="ARBA00022598"/>
    </source>
</evidence>
<dbReference type="PANTHER" id="PTHR23389">
    <property type="entry name" value="CHROMOSOME TRANSMISSION FIDELITY FACTOR 18"/>
    <property type="match status" value="1"/>
</dbReference>
<dbReference type="NCBIfam" id="TIGR00575">
    <property type="entry name" value="dnlj"/>
    <property type="match status" value="1"/>
</dbReference>
<evidence type="ECO:0000313" key="18">
    <source>
        <dbReference type="Proteomes" id="UP000004836"/>
    </source>
</evidence>
<keyword evidence="10 15" id="KW-0520">NAD</keyword>
<dbReference type="InterPro" id="IPR012340">
    <property type="entry name" value="NA-bd_OB-fold"/>
</dbReference>
<evidence type="ECO:0000256" key="15">
    <source>
        <dbReference type="HAMAP-Rule" id="MF_01588"/>
    </source>
</evidence>
<sequence length="706" mass="78281">MKWRQVAIDSLTGAQAAEELKALAEEMARHDISYYQNADPDISDADYDALRQRNSAIEARFPDLKRADSPSDKVGVAPESGFGKVQHVVPMLSLGNAFDQQDLEDFDTRIRRFLNLADTEQITYCSEPKIDGLSASLRYEAGVFVKGATRGDGQVGEDITENLKTLKDIPLTLLQGVPDIVEIRGEVYMAHYDFEALNHQQHEKGRKTFANPRNAAAGSLRQLDSKITASRPLRFFAYSWGEMSDMPADTQSGMMACFHSWGFVVNPDFKTVHDVTALHNHWRDIEERRTSLGYDIDGMVYKIDRLDWQARLGFVSRAPRWAIAHKFPAEKAITQLLDIDIQVGRTGALTPVAKLKKVTVGGVEVSNATLHNADEIKRLDVRLNDFVVVQRAGDVIPQIVEVLLDKREGEPLAFQFPDSCPACGAQAFHEIRADGEQDAVKRCSGGLSCPAQAKERLKHFVSRTALDIDGLGDKQIDEFWTYDLLRTPVDIFKLHEKADVAPEIWLYTSGSNKGQLKDSVLKLFKAIEKAKQPDLDRFLFALGIRHIGETTARLLARRYKTLKGFRDAILSMLNGDEQSRDELSSIDGIGSTMVDSLLTFFSEPHNLDIINGLIDVGVQPVSLPEAENNTAISGKVIVFTGSLTRMTRAEAKARAEMMGAKVSGSVSDKTDILVAGDNAGSKLKKAQELGIVTMTEDEWLEIAVLT</sequence>
<feature type="binding site" evidence="15">
    <location>
        <position position="127"/>
    </location>
    <ligand>
        <name>NAD(+)</name>
        <dbReference type="ChEBI" id="CHEBI:57540"/>
    </ligand>
</feature>
<dbReference type="InterPro" id="IPR004150">
    <property type="entry name" value="NAD_DNA_ligase_OB"/>
</dbReference>
<evidence type="ECO:0000256" key="14">
    <source>
        <dbReference type="ARBA" id="ARBA00060881"/>
    </source>
</evidence>
<keyword evidence="6 15" id="KW-0479">Metal-binding</keyword>
<dbReference type="InterPro" id="IPR013840">
    <property type="entry name" value="DNAligase_N"/>
</dbReference>
<evidence type="ECO:0000256" key="13">
    <source>
        <dbReference type="ARBA" id="ARBA00034005"/>
    </source>
</evidence>
<feature type="binding site" evidence="15">
    <location>
        <begin position="93"/>
        <end position="94"/>
    </location>
    <ligand>
        <name>NAD(+)</name>
        <dbReference type="ChEBI" id="CHEBI:57540"/>
    </ligand>
</feature>
<dbReference type="SUPFAM" id="SSF52113">
    <property type="entry name" value="BRCT domain"/>
    <property type="match status" value="1"/>
</dbReference>
<feature type="binding site" evidence="15">
    <location>
        <position position="150"/>
    </location>
    <ligand>
        <name>NAD(+)</name>
        <dbReference type="ChEBI" id="CHEBI:57540"/>
    </ligand>
</feature>
<evidence type="ECO:0000256" key="8">
    <source>
        <dbReference type="ARBA" id="ARBA00022833"/>
    </source>
</evidence>
<feature type="binding site" evidence="15">
    <location>
        <position position="302"/>
    </location>
    <ligand>
        <name>NAD(+)</name>
        <dbReference type="ChEBI" id="CHEBI:57540"/>
    </ligand>
</feature>
<dbReference type="Gene3D" id="6.20.10.30">
    <property type="match status" value="1"/>
</dbReference>
<dbReference type="OrthoDB" id="9759736at2"/>
<proteinExistence type="inferred from homology"/>
<dbReference type="STRING" id="1220535.IMCC14465_03980"/>
<dbReference type="Gene3D" id="1.10.150.20">
    <property type="entry name" value="5' to 3' exonuclease, C-terminal subdomain"/>
    <property type="match status" value="2"/>
</dbReference>
<keyword evidence="11 15" id="KW-0234">DNA repair</keyword>
<evidence type="ECO:0000256" key="6">
    <source>
        <dbReference type="ARBA" id="ARBA00022723"/>
    </source>
</evidence>
<comment type="caution">
    <text evidence="15">Lacks conserved residue(s) required for the propagation of feature annotation.</text>
</comment>
<feature type="binding site" evidence="15">
    <location>
        <position position="326"/>
    </location>
    <ligand>
        <name>NAD(+)</name>
        <dbReference type="ChEBI" id="CHEBI:57540"/>
    </ligand>
</feature>
<dbReference type="SMART" id="SM00532">
    <property type="entry name" value="LIGANc"/>
    <property type="match status" value="1"/>
</dbReference>
<feature type="active site" description="N6-AMP-lysine intermediate" evidence="15">
    <location>
        <position position="129"/>
    </location>
</feature>
<dbReference type="GO" id="GO:0046872">
    <property type="term" value="F:metal ion binding"/>
    <property type="evidence" value="ECO:0007669"/>
    <property type="project" value="UniProtKB-KW"/>
</dbReference>
<dbReference type="SMART" id="SM00292">
    <property type="entry name" value="BRCT"/>
    <property type="match status" value="1"/>
</dbReference>
<dbReference type="Gene3D" id="2.40.50.140">
    <property type="entry name" value="Nucleic acid-binding proteins"/>
    <property type="match status" value="1"/>
</dbReference>
<comment type="function">
    <text evidence="1 15">DNA ligase that catalyzes the formation of phosphodiester linkages between 5'-phosphoryl and 3'-hydroxyl groups in double-stranded DNA using NAD as a coenzyme and as the energy source for the reaction. It is essential for DNA replication and repair of damaged DNA.</text>
</comment>
<dbReference type="Gene3D" id="3.30.470.30">
    <property type="entry name" value="DNA ligase/mRNA capping enzyme"/>
    <property type="match status" value="1"/>
</dbReference>
<protein>
    <recommendedName>
        <fullName evidence="3 15">DNA ligase</fullName>
        <ecNumber evidence="2 15">6.5.1.2</ecNumber>
    </recommendedName>
    <alternativeName>
        <fullName evidence="15">Polydeoxyribonucleotide synthase [NAD(+)]</fullName>
    </alternativeName>
</protein>